<evidence type="ECO:0000313" key="2">
    <source>
        <dbReference type="Proteomes" id="UP000050827"/>
    </source>
</evidence>
<dbReference type="Proteomes" id="UP000050827">
    <property type="component" value="Unassembled WGS sequence"/>
</dbReference>
<dbReference type="AlphaFoldDB" id="A0A0Q1DL18"/>
<name>A0A0Q1DL18_9FLAO</name>
<dbReference type="RefSeq" id="WP_055393533.1">
    <property type="nucleotide sequence ID" value="NZ_LCTZ01000002.1"/>
</dbReference>
<sequence length="301" mass="34832">MRFFLLVLLLPFVSFSQNIDFDGYVLDAKTNEPIPYVNISFLNTLKGTSSDEKGHYFLEIQKEFLEKDVHVSSLGYKDVVIKASDLFNTKLILLDAATFELEEVVVMDNLSNSQVLNPIGSNKITGGFNSSSTPWILALYFPNMDSSKKYVEKVTIFFRNNTGQTLSSSKFRLRLFNVDYTHKTPNDDLVQKSLILDVKKNQEYVSIDLSRLRIKVPKEGIYNGLEWLFIPSNWYKKINKNEVTQKEIWEDRFAPTFGGIYTKNRDYRFMVYGMGEWNDFTINSFSNQEKFIPAISLKISK</sequence>
<organism evidence="1 2">
    <name type="scientific">Flagellimonas eckloniae</name>
    <dbReference type="NCBI Taxonomy" id="346185"/>
    <lineage>
        <taxon>Bacteria</taxon>
        <taxon>Pseudomonadati</taxon>
        <taxon>Bacteroidota</taxon>
        <taxon>Flavobacteriia</taxon>
        <taxon>Flavobacteriales</taxon>
        <taxon>Flavobacteriaceae</taxon>
        <taxon>Flagellimonas</taxon>
    </lineage>
</organism>
<dbReference type="EMBL" id="LCTZ01000002">
    <property type="protein sequence ID" value="KQC29602.1"/>
    <property type="molecule type" value="Genomic_DNA"/>
</dbReference>
<dbReference type="STRING" id="346185.AAY42_06670"/>
<dbReference type="Pfam" id="PF13715">
    <property type="entry name" value="CarbopepD_reg_2"/>
    <property type="match status" value="1"/>
</dbReference>
<reference evidence="1 2" key="1">
    <citation type="submission" date="2015-04" db="EMBL/GenBank/DDBJ databases">
        <title>Complete genome of flavobacterium.</title>
        <authorList>
            <person name="Kwon Y.M."/>
            <person name="Kim S.-J."/>
        </authorList>
    </citation>
    <scope>NUCLEOTIDE SEQUENCE [LARGE SCALE GENOMIC DNA]</scope>
    <source>
        <strain evidence="1 2">DK169</strain>
    </source>
</reference>
<comment type="caution">
    <text evidence="1">The sequence shown here is derived from an EMBL/GenBank/DDBJ whole genome shotgun (WGS) entry which is preliminary data.</text>
</comment>
<dbReference type="InterPro" id="IPR008969">
    <property type="entry name" value="CarboxyPept-like_regulatory"/>
</dbReference>
<evidence type="ECO:0000313" key="1">
    <source>
        <dbReference type="EMBL" id="KQC29602.1"/>
    </source>
</evidence>
<proteinExistence type="predicted"/>
<keyword evidence="2" id="KW-1185">Reference proteome</keyword>
<protein>
    <recommendedName>
        <fullName evidence="3">Carboxypeptidase-like regulatory domain-containing protein</fullName>
    </recommendedName>
</protein>
<accession>A0A0Q1DL18</accession>
<evidence type="ECO:0008006" key="3">
    <source>
        <dbReference type="Google" id="ProtNLM"/>
    </source>
</evidence>
<dbReference type="OrthoDB" id="914976at2"/>
<dbReference type="SUPFAM" id="SSF49464">
    <property type="entry name" value="Carboxypeptidase regulatory domain-like"/>
    <property type="match status" value="1"/>
</dbReference>
<gene>
    <name evidence="1" type="ORF">AAY42_06670</name>
</gene>
<dbReference type="PATRIC" id="fig|1547436.3.peg.1381"/>
<dbReference type="Gene3D" id="2.60.40.1120">
    <property type="entry name" value="Carboxypeptidase-like, regulatory domain"/>
    <property type="match status" value="1"/>
</dbReference>